<dbReference type="Pfam" id="PF07686">
    <property type="entry name" value="V-set"/>
    <property type="match status" value="3"/>
</dbReference>
<dbReference type="AlphaFoldDB" id="A0A498NYN2"/>
<dbReference type="SUPFAM" id="SSF56112">
    <property type="entry name" value="Protein kinase-like (PK-like)"/>
    <property type="match status" value="1"/>
</dbReference>
<dbReference type="PROSITE" id="PS00108">
    <property type="entry name" value="PROTEIN_KINASE_ST"/>
    <property type="match status" value="1"/>
</dbReference>
<organism evidence="5 6">
    <name type="scientific">Labeo rohita</name>
    <name type="common">Indian major carp</name>
    <name type="synonym">Cyprinus rohita</name>
    <dbReference type="NCBI Taxonomy" id="84645"/>
    <lineage>
        <taxon>Eukaryota</taxon>
        <taxon>Metazoa</taxon>
        <taxon>Chordata</taxon>
        <taxon>Craniata</taxon>
        <taxon>Vertebrata</taxon>
        <taxon>Euteleostomi</taxon>
        <taxon>Actinopterygii</taxon>
        <taxon>Neopterygii</taxon>
        <taxon>Teleostei</taxon>
        <taxon>Ostariophysi</taxon>
        <taxon>Cypriniformes</taxon>
        <taxon>Cyprinidae</taxon>
        <taxon>Labeoninae</taxon>
        <taxon>Labeonini</taxon>
        <taxon>Labeo</taxon>
    </lineage>
</organism>
<evidence type="ECO:0000256" key="3">
    <source>
        <dbReference type="ARBA" id="ARBA00023319"/>
    </source>
</evidence>
<accession>A0A498NYN2</accession>
<dbReference type="InterPro" id="IPR011009">
    <property type="entry name" value="Kinase-like_dom_sf"/>
</dbReference>
<dbReference type="InterPro" id="IPR003599">
    <property type="entry name" value="Ig_sub"/>
</dbReference>
<keyword evidence="6" id="KW-1185">Reference proteome</keyword>
<feature type="domain" description="Ig-like" evidence="4">
    <location>
        <begin position="406"/>
        <end position="539"/>
    </location>
</feature>
<evidence type="ECO:0000313" key="5">
    <source>
        <dbReference type="EMBL" id="RXN37340.1"/>
    </source>
</evidence>
<dbReference type="STRING" id="84645.A0A498NYN2"/>
<dbReference type="PANTHER" id="PTHR23268:SF102">
    <property type="entry name" value="IMMUNOGLOBULIN V-SET DOMAIN-CONTAINING PROTEIN"/>
    <property type="match status" value="1"/>
</dbReference>
<feature type="domain" description="Ig-like" evidence="4">
    <location>
        <begin position="687"/>
        <end position="790"/>
    </location>
</feature>
<dbReference type="Gene3D" id="3.30.200.20">
    <property type="entry name" value="Phosphorylase Kinase, domain 1"/>
    <property type="match status" value="1"/>
</dbReference>
<dbReference type="InterPro" id="IPR057279">
    <property type="entry name" value="MGAT4"/>
</dbReference>
<comment type="caution">
    <text evidence="5">The sequence shown here is derived from an EMBL/GenBank/DDBJ whole genome shotgun (WGS) entry which is preliminary data.</text>
</comment>
<keyword evidence="2" id="KW-0391">Immunity</keyword>
<dbReference type="Pfam" id="PF04666">
    <property type="entry name" value="MGAT4_cons"/>
    <property type="match status" value="1"/>
</dbReference>
<dbReference type="Gene3D" id="1.10.510.10">
    <property type="entry name" value="Transferase(Phosphotransferase) domain 1"/>
    <property type="match status" value="1"/>
</dbReference>
<dbReference type="InterPro" id="IPR007110">
    <property type="entry name" value="Ig-like_dom"/>
</dbReference>
<evidence type="ECO:0000313" key="6">
    <source>
        <dbReference type="Proteomes" id="UP000290572"/>
    </source>
</evidence>
<keyword evidence="5" id="KW-0328">Glycosyltransferase</keyword>
<keyword evidence="5" id="KW-0808">Transferase</keyword>
<protein>
    <submittedName>
        <fullName evidence="5">Alpha-1,3-mannosyl-glyco 4-beta-N-acetylglucosaminyltransferase B-like protein</fullName>
    </submittedName>
</protein>
<dbReference type="CDD" id="cd00099">
    <property type="entry name" value="IgV"/>
    <property type="match status" value="1"/>
</dbReference>
<dbReference type="GO" id="GO:0016757">
    <property type="term" value="F:glycosyltransferase activity"/>
    <property type="evidence" value="ECO:0007669"/>
    <property type="project" value="UniProtKB-KW"/>
</dbReference>
<keyword evidence="3" id="KW-0393">Immunoglobulin domain</keyword>
<dbReference type="GO" id="GO:0004672">
    <property type="term" value="F:protein kinase activity"/>
    <property type="evidence" value="ECO:0007669"/>
    <property type="project" value="InterPro"/>
</dbReference>
<name>A0A498NYN2_LABRO</name>
<evidence type="ECO:0000256" key="2">
    <source>
        <dbReference type="ARBA" id="ARBA00022859"/>
    </source>
</evidence>
<dbReference type="Pfam" id="PF23524">
    <property type="entry name" value="MGAT4A_C"/>
    <property type="match status" value="1"/>
</dbReference>
<sequence length="790" mass="90034">MLYAQPKGTYYVQLEDDIVAKQGFFESMKKYIEQVLSEEWLFLEFSQLGFIGKLFRTSDLPLIVEFFLMFHKDKPIDWLLDHILWVKVCNPEKDLDKDFGNQVLYKGHSNPPAELKSSLENYQSHTLERAYNGEDFFWGLTPKRGDYIVITFNTAQTVKGVPEIIKLLDWQDQPKRYIMVLEHPSPCKDLWDYTMLQGGFLSEDTARSIMAQATKAAHMCCQRGVFHRDIKMENLLVNLETLEAHQSSARLQYHVDHKYHGKPTTVWSLGILLFLLVCGSFPEPKDTELIDDSIWFRDELSNASTFGNTVYQTPSKSIKERDESAVFICTHSIAGYYQMMWYKQTQGTLGFKLMGYLNGETDQIETDFKNKIDLKGNGGSNGTLTIKDLALKLNHFKGWDSLHATPKLNMSRGIIALILLLHWSQDTEGADDVIQEPKMIWKPKSGSASLNCSHNKDVSYNQMYWYRQRPGETMRLIVFSTTGKAEFGDVDEKKFDAQKSDAESGSLTVKDLAPDDSGVYFCAVEILSDGILLMSQQLKFQSQRTFGLLSTAVGEDVLQKPAILYELKGKSAQINCTHNKDSDYRLMYWYRQRQGQTMRLVAFTTSYSDPEYGDSEPNKFVANKTVPESGSLTVDNLELDDSAIYFCSTKSYFLNVSFIFCKGANVMKTLLSICVHLMMLAAACLGETVLQTPDDLLKKPDESAVISCTHNIQYYDRILWYKQSHNVSGFELMGYLFNKDDTKEPGFEKKIELKGDGQKMGTLNISNLTPTDSAVYFCAAWYTVLRITSS</sequence>
<dbReference type="GO" id="GO:0007166">
    <property type="term" value="P:cell surface receptor signaling pathway"/>
    <property type="evidence" value="ECO:0007669"/>
    <property type="project" value="TreeGrafter"/>
</dbReference>
<keyword evidence="1" id="KW-0732">Signal</keyword>
<dbReference type="SUPFAM" id="SSF48726">
    <property type="entry name" value="Immunoglobulin"/>
    <property type="match status" value="4"/>
</dbReference>
<dbReference type="GO" id="GO:0005524">
    <property type="term" value="F:ATP binding"/>
    <property type="evidence" value="ECO:0007669"/>
    <property type="project" value="InterPro"/>
</dbReference>
<dbReference type="GO" id="GO:0002376">
    <property type="term" value="P:immune system process"/>
    <property type="evidence" value="ECO:0007669"/>
    <property type="project" value="UniProtKB-KW"/>
</dbReference>
<dbReference type="PROSITE" id="PS50835">
    <property type="entry name" value="IG_LIKE"/>
    <property type="match status" value="3"/>
</dbReference>
<dbReference type="Gene3D" id="2.60.40.10">
    <property type="entry name" value="Immunoglobulins"/>
    <property type="match status" value="4"/>
</dbReference>
<dbReference type="EMBL" id="QBIY01005951">
    <property type="protein sequence ID" value="RXN37340.1"/>
    <property type="molecule type" value="Genomic_DNA"/>
</dbReference>
<dbReference type="SMART" id="SM00220">
    <property type="entry name" value="S_TKc"/>
    <property type="match status" value="1"/>
</dbReference>
<reference evidence="5 6" key="1">
    <citation type="submission" date="2018-03" db="EMBL/GenBank/DDBJ databases">
        <title>Draft genome sequence of Rohu Carp (Labeo rohita).</title>
        <authorList>
            <person name="Das P."/>
            <person name="Kushwaha B."/>
            <person name="Joshi C.G."/>
            <person name="Kumar D."/>
            <person name="Nagpure N.S."/>
            <person name="Sahoo L."/>
            <person name="Das S.P."/>
            <person name="Bit A."/>
            <person name="Patnaik S."/>
            <person name="Meher P.K."/>
            <person name="Jayasankar P."/>
            <person name="Koringa P.G."/>
            <person name="Patel N.V."/>
            <person name="Hinsu A.T."/>
            <person name="Kumar R."/>
            <person name="Pandey M."/>
            <person name="Agarwal S."/>
            <person name="Srivastava S."/>
            <person name="Singh M."/>
            <person name="Iquebal M.A."/>
            <person name="Jaiswal S."/>
            <person name="Angadi U.B."/>
            <person name="Kumar N."/>
            <person name="Raza M."/>
            <person name="Shah T.M."/>
            <person name="Rai A."/>
            <person name="Jena J.K."/>
        </authorList>
    </citation>
    <scope>NUCLEOTIDE SEQUENCE [LARGE SCALE GENOMIC DNA]</scope>
    <source>
        <strain evidence="5">DASCIFA01</strain>
        <tissue evidence="5">Testis</tissue>
    </source>
</reference>
<dbReference type="InterPro" id="IPR013106">
    <property type="entry name" value="Ig_V-set"/>
</dbReference>
<dbReference type="GO" id="GO:0005886">
    <property type="term" value="C:plasma membrane"/>
    <property type="evidence" value="ECO:0007669"/>
    <property type="project" value="TreeGrafter"/>
</dbReference>
<dbReference type="InterPro" id="IPR036179">
    <property type="entry name" value="Ig-like_dom_sf"/>
</dbReference>
<proteinExistence type="predicted"/>
<dbReference type="Proteomes" id="UP000290572">
    <property type="component" value="Unassembled WGS sequence"/>
</dbReference>
<evidence type="ECO:0000256" key="1">
    <source>
        <dbReference type="ARBA" id="ARBA00022729"/>
    </source>
</evidence>
<dbReference type="InterPro" id="IPR008271">
    <property type="entry name" value="Ser/Thr_kinase_AS"/>
</dbReference>
<dbReference type="InterPro" id="IPR013783">
    <property type="entry name" value="Ig-like_fold"/>
</dbReference>
<evidence type="ECO:0000259" key="4">
    <source>
        <dbReference type="PROSITE" id="PS50835"/>
    </source>
</evidence>
<dbReference type="SMART" id="SM00406">
    <property type="entry name" value="IGv"/>
    <property type="match status" value="3"/>
</dbReference>
<dbReference type="PANTHER" id="PTHR23268">
    <property type="entry name" value="T-CELL RECEPTOR BETA CHAIN"/>
    <property type="match status" value="1"/>
</dbReference>
<gene>
    <name evidence="5" type="ORF">ROHU_002140</name>
</gene>
<feature type="domain" description="Ig-like" evidence="4">
    <location>
        <begin position="568"/>
        <end position="657"/>
    </location>
</feature>
<dbReference type="InterPro" id="IPR050413">
    <property type="entry name" value="TCR_beta_variable"/>
</dbReference>
<dbReference type="InterPro" id="IPR056576">
    <property type="entry name" value="MGAT4_A/B/C_C"/>
</dbReference>
<dbReference type="InterPro" id="IPR000719">
    <property type="entry name" value="Prot_kinase_dom"/>
</dbReference>
<dbReference type="SMART" id="SM00409">
    <property type="entry name" value="IG"/>
    <property type="match status" value="3"/>
</dbReference>